<proteinExistence type="predicted"/>
<gene>
    <name evidence="1" type="ORF">PLEPLA_LOCUS19163</name>
</gene>
<organism evidence="1 2">
    <name type="scientific">Pleuronectes platessa</name>
    <name type="common">European plaice</name>
    <dbReference type="NCBI Taxonomy" id="8262"/>
    <lineage>
        <taxon>Eukaryota</taxon>
        <taxon>Metazoa</taxon>
        <taxon>Chordata</taxon>
        <taxon>Craniata</taxon>
        <taxon>Vertebrata</taxon>
        <taxon>Euteleostomi</taxon>
        <taxon>Actinopterygii</taxon>
        <taxon>Neopterygii</taxon>
        <taxon>Teleostei</taxon>
        <taxon>Neoteleostei</taxon>
        <taxon>Acanthomorphata</taxon>
        <taxon>Carangaria</taxon>
        <taxon>Pleuronectiformes</taxon>
        <taxon>Pleuronectoidei</taxon>
        <taxon>Pleuronectidae</taxon>
        <taxon>Pleuronectes</taxon>
    </lineage>
</organism>
<protein>
    <submittedName>
        <fullName evidence="1">Uncharacterized protein</fullName>
    </submittedName>
</protein>
<comment type="caution">
    <text evidence="1">The sequence shown here is derived from an EMBL/GenBank/DDBJ whole genome shotgun (WGS) entry which is preliminary data.</text>
</comment>
<keyword evidence="2" id="KW-1185">Reference proteome</keyword>
<dbReference type="Proteomes" id="UP001153269">
    <property type="component" value="Unassembled WGS sequence"/>
</dbReference>
<accession>A0A9N7YNX7</accession>
<reference evidence="1" key="1">
    <citation type="submission" date="2020-03" db="EMBL/GenBank/DDBJ databases">
        <authorList>
            <person name="Weist P."/>
        </authorList>
    </citation>
    <scope>NUCLEOTIDE SEQUENCE</scope>
</reference>
<sequence>MRRSGGVFAVGGCCRESSLIVFSALRQGRDRLRRGRSEDLNKPSNGLLKLSCTVTAVMFEAAQVTSIYFSSQPAVPLPGPAPFSSISRPLLGDLQDVQKNLSHTQLHLRAGATRQGISPL</sequence>
<evidence type="ECO:0000313" key="2">
    <source>
        <dbReference type="Proteomes" id="UP001153269"/>
    </source>
</evidence>
<name>A0A9N7YNX7_PLEPL</name>
<dbReference type="EMBL" id="CADEAL010001313">
    <property type="protein sequence ID" value="CAB1431164.1"/>
    <property type="molecule type" value="Genomic_DNA"/>
</dbReference>
<evidence type="ECO:0000313" key="1">
    <source>
        <dbReference type="EMBL" id="CAB1431164.1"/>
    </source>
</evidence>
<dbReference type="AlphaFoldDB" id="A0A9N7YNX7"/>